<dbReference type="InterPro" id="IPR052514">
    <property type="entry name" value="SAM-dependent_MTase"/>
</dbReference>
<feature type="domain" description="Methyltransferase FkbM" evidence="1">
    <location>
        <begin position="100"/>
        <end position="231"/>
    </location>
</feature>
<organism evidence="2 3">
    <name type="scientific">Chryseobacterium populi</name>
    <dbReference type="NCBI Taxonomy" id="1144316"/>
    <lineage>
        <taxon>Bacteria</taxon>
        <taxon>Pseudomonadati</taxon>
        <taxon>Bacteroidota</taxon>
        <taxon>Flavobacteriia</taxon>
        <taxon>Flavobacteriales</taxon>
        <taxon>Weeksellaceae</taxon>
        <taxon>Chryseobacterium group</taxon>
        <taxon>Chryseobacterium</taxon>
    </lineage>
</organism>
<keyword evidence="2" id="KW-0489">Methyltransferase</keyword>
<accession>J3CBQ4</accession>
<gene>
    <name evidence="2" type="ORF">PMI13_03714</name>
</gene>
<evidence type="ECO:0000313" key="3">
    <source>
        <dbReference type="Proteomes" id="UP000007509"/>
    </source>
</evidence>
<keyword evidence="2" id="KW-0808">Transferase</keyword>
<dbReference type="Proteomes" id="UP000007509">
    <property type="component" value="Unassembled WGS sequence"/>
</dbReference>
<dbReference type="EMBL" id="AKJY01000095">
    <property type="protein sequence ID" value="EJL68379.1"/>
    <property type="molecule type" value="Genomic_DNA"/>
</dbReference>
<evidence type="ECO:0000313" key="2">
    <source>
        <dbReference type="EMBL" id="EJL68379.1"/>
    </source>
</evidence>
<dbReference type="GO" id="GO:0008168">
    <property type="term" value="F:methyltransferase activity"/>
    <property type="evidence" value="ECO:0007669"/>
    <property type="project" value="UniProtKB-KW"/>
</dbReference>
<dbReference type="InterPro" id="IPR029063">
    <property type="entry name" value="SAM-dependent_MTases_sf"/>
</dbReference>
<dbReference type="OrthoDB" id="9812600at2"/>
<proteinExistence type="predicted"/>
<reference evidence="2 3" key="1">
    <citation type="journal article" date="2012" name="J. Bacteriol.">
        <title>Twenty-one genome sequences from Pseudomonas species and 19 genome sequences from diverse bacteria isolated from the rhizosphere and endosphere of Populus deltoides.</title>
        <authorList>
            <person name="Brown S.D."/>
            <person name="Utturkar S.M."/>
            <person name="Klingeman D.M."/>
            <person name="Johnson C.M."/>
            <person name="Martin S.L."/>
            <person name="Land M.L."/>
            <person name="Lu T.Y."/>
            <person name="Schadt C.W."/>
            <person name="Doktycz M.J."/>
            <person name="Pelletier D.A."/>
        </authorList>
    </citation>
    <scope>NUCLEOTIDE SEQUENCE [LARGE SCALE GENOMIC DNA]</scope>
    <source>
        <strain evidence="2 3">CF314</strain>
    </source>
</reference>
<sequence>MSLKNYISKLSFSSKISSNLTTFTAFIVNTKRYSSKFKKNRLDFSNTETFVYRFRKAKRNFDIYLRTFKGDIDIFYEIFWKKTYDKHLKLLKKNPEVIVDFGAHIGLTSIYFALKYPNAKIYSVEASPENFQLLKANTASFKNIACFHAAAHFEDGSVNFGTQELSYNQKVSESGIPVQALSVETFMKNNHLQRMDLLKIDIEGAEADLLSKNNSWLQHIENIIIEIHSPYDSKNLSRDLEPFQLKIKQKEGDVLFADKE</sequence>
<protein>
    <submittedName>
        <fullName evidence="2">Methyltransferase, FkbM family</fullName>
    </submittedName>
</protein>
<comment type="caution">
    <text evidence="2">The sequence shown here is derived from an EMBL/GenBank/DDBJ whole genome shotgun (WGS) entry which is preliminary data.</text>
</comment>
<dbReference type="PATRIC" id="fig|1144316.3.peg.3734"/>
<dbReference type="AlphaFoldDB" id="J3CBQ4"/>
<dbReference type="RefSeq" id="WP_007846436.1">
    <property type="nucleotide sequence ID" value="NZ_AKJY01000095.1"/>
</dbReference>
<dbReference type="GO" id="GO:0032259">
    <property type="term" value="P:methylation"/>
    <property type="evidence" value="ECO:0007669"/>
    <property type="project" value="UniProtKB-KW"/>
</dbReference>
<dbReference type="InterPro" id="IPR006342">
    <property type="entry name" value="FkbM_mtfrase"/>
</dbReference>
<name>J3CBQ4_9FLAO</name>
<keyword evidence="3" id="KW-1185">Reference proteome</keyword>
<dbReference type="PANTHER" id="PTHR34203">
    <property type="entry name" value="METHYLTRANSFERASE, FKBM FAMILY PROTEIN"/>
    <property type="match status" value="1"/>
</dbReference>
<dbReference type="PANTHER" id="PTHR34203:SF15">
    <property type="entry name" value="SLL1173 PROTEIN"/>
    <property type="match status" value="1"/>
</dbReference>
<evidence type="ECO:0000259" key="1">
    <source>
        <dbReference type="Pfam" id="PF05050"/>
    </source>
</evidence>
<dbReference type="Gene3D" id="3.40.50.150">
    <property type="entry name" value="Vaccinia Virus protein VP39"/>
    <property type="match status" value="1"/>
</dbReference>
<dbReference type="NCBIfam" id="TIGR01444">
    <property type="entry name" value="fkbM_fam"/>
    <property type="match status" value="1"/>
</dbReference>
<dbReference type="Pfam" id="PF05050">
    <property type="entry name" value="Methyltransf_21"/>
    <property type="match status" value="1"/>
</dbReference>
<dbReference type="SUPFAM" id="SSF53335">
    <property type="entry name" value="S-adenosyl-L-methionine-dependent methyltransferases"/>
    <property type="match status" value="1"/>
</dbReference>